<dbReference type="EMBL" id="JBHULN010000005">
    <property type="protein sequence ID" value="MFD2571082.1"/>
    <property type="molecule type" value="Genomic_DNA"/>
</dbReference>
<organism evidence="2 3">
    <name type="scientific">Spirosoma soli</name>
    <dbReference type="NCBI Taxonomy" id="1770529"/>
    <lineage>
        <taxon>Bacteria</taxon>
        <taxon>Pseudomonadati</taxon>
        <taxon>Bacteroidota</taxon>
        <taxon>Cytophagia</taxon>
        <taxon>Cytophagales</taxon>
        <taxon>Cytophagaceae</taxon>
        <taxon>Spirosoma</taxon>
    </lineage>
</organism>
<dbReference type="Gene3D" id="3.60.15.10">
    <property type="entry name" value="Ribonuclease Z/Hydroxyacylglutathione hydrolase-like"/>
    <property type="match status" value="1"/>
</dbReference>
<dbReference type="RefSeq" id="WP_381522307.1">
    <property type="nucleotide sequence ID" value="NZ_JBHULN010000005.1"/>
</dbReference>
<accession>A0ABW5M3E1</accession>
<comment type="caution">
    <text evidence="2">The sequence shown here is derived from an EMBL/GenBank/DDBJ whole genome shotgun (WGS) entry which is preliminary data.</text>
</comment>
<gene>
    <name evidence="2" type="ORF">ACFSUS_10585</name>
</gene>
<proteinExistence type="predicted"/>
<dbReference type="InterPro" id="IPR001279">
    <property type="entry name" value="Metallo-B-lactamas"/>
</dbReference>
<evidence type="ECO:0000313" key="2">
    <source>
        <dbReference type="EMBL" id="MFD2571082.1"/>
    </source>
</evidence>
<keyword evidence="3" id="KW-1185">Reference proteome</keyword>
<evidence type="ECO:0000313" key="3">
    <source>
        <dbReference type="Proteomes" id="UP001597469"/>
    </source>
</evidence>
<dbReference type="InterPro" id="IPR036866">
    <property type="entry name" value="RibonucZ/Hydroxyglut_hydro"/>
</dbReference>
<dbReference type="SUPFAM" id="SSF56281">
    <property type="entry name" value="Metallo-hydrolase/oxidoreductase"/>
    <property type="match status" value="1"/>
</dbReference>
<protein>
    <submittedName>
        <fullName evidence="2">MBL fold metallo-hydrolase</fullName>
    </submittedName>
</protein>
<dbReference type="Proteomes" id="UP001597469">
    <property type="component" value="Unassembled WGS sequence"/>
</dbReference>
<dbReference type="InterPro" id="IPR050114">
    <property type="entry name" value="UPF0173_UPF0282_UlaG_hydrolase"/>
</dbReference>
<reference evidence="3" key="1">
    <citation type="journal article" date="2019" name="Int. J. Syst. Evol. Microbiol.">
        <title>The Global Catalogue of Microorganisms (GCM) 10K type strain sequencing project: providing services to taxonomists for standard genome sequencing and annotation.</title>
        <authorList>
            <consortium name="The Broad Institute Genomics Platform"/>
            <consortium name="The Broad Institute Genome Sequencing Center for Infectious Disease"/>
            <person name="Wu L."/>
            <person name="Ma J."/>
        </authorList>
    </citation>
    <scope>NUCLEOTIDE SEQUENCE [LARGE SCALE GENOMIC DNA]</scope>
    <source>
        <strain evidence="3">KCTC 42805</strain>
    </source>
</reference>
<feature type="domain" description="Metallo-beta-lactamase" evidence="1">
    <location>
        <begin position="45"/>
        <end position="259"/>
    </location>
</feature>
<name>A0ABW5M3E1_9BACT</name>
<evidence type="ECO:0000259" key="1">
    <source>
        <dbReference type="Pfam" id="PF12706"/>
    </source>
</evidence>
<dbReference type="Pfam" id="PF12706">
    <property type="entry name" value="Lactamase_B_2"/>
    <property type="match status" value="1"/>
</dbReference>
<dbReference type="PANTHER" id="PTHR43546">
    <property type="entry name" value="UPF0173 METAL-DEPENDENT HYDROLASE MJ1163-RELATED"/>
    <property type="match status" value="1"/>
</dbReference>
<sequence>MLKPAFQKDDSLLADIEAARGEPDMLHIWWLGQSGFLVQCQGKQLLFDPYLSDSLSCKYAGTDKPHVRLSERVIDSARLANIDVVTSSHNHTDHLDAETLLPLLATNPDIDFVIPEANRAFVADRLRASPIWPGLEWPGADWPIGLTNGMSVLVDGWLIHGVPAAHNELEVDELGQNKFMGFVVEIASGDNESYKIYHSGDTLWYDGIVDILRPFDIDVALLPINGNKPERRVAGNLNPDEAARLGRDIGAKLTIPHHYDLFEFNTADPADFARACEAYGTSYHIMQLGERVSIRR</sequence>